<evidence type="ECO:0000313" key="2">
    <source>
        <dbReference type="EMBL" id="QDV75074.1"/>
    </source>
</evidence>
<sequence length="605" mass="64584" precursor="true">MRTRTALAGIAAWLLGLGTVSHAAYTVPAVNLPAQTPDIVRDRVARSLASTRDQVGRVLHPFRGEFHGLGIGASRYSFAADLSGDGRVVVGYDVTTSLESRPFVWSPATGKTAYNMQPSGVLGNAFPTSISANGVYVGGHVTSSNYFSSGFLWSLASNQRLPTTLDRSREVNALSGDGKIAVGTQYRRYHFPGTSGLGYHSDGASDIGPDANYAGDLENDDDDTPSQWAYRYTRGGVLQEPGVLTSGAGYYLNSAAVDVTRDGRTVLLNGSNPTIPGRSEPFLWAADGTVKALCGYDHLQGESHYYDSFYTQAYAISADGTTVVGSAENFYFDVGWQSAAVFWRESIGWTNLGEIRTRPDQFINSAVATGVSGDGSVVIGEISSSSYKGQCIDCESTPFLWDEARGMRELSAVLQLDYGLDLSGWTLNEATGISDDGTTIIGNGRNPTGQNEAWRAVLARTTPLGDIDFDGDVDPQDYAQLKLNLGANSADSAVFYADGDLNADGRVDQADADTLLSLYQGRKQGDFNADGVVNIADYTVWRDHLGQFTGGLADSNGNGWVNHADLASWRSHFGRVLGALLPLSIPEPAAALLAATSLAFVSQRR</sequence>
<evidence type="ECO:0008006" key="4">
    <source>
        <dbReference type="Google" id="ProtNLM"/>
    </source>
</evidence>
<dbReference type="KEGG" id="bmei:Spa11_32830"/>
<dbReference type="EMBL" id="CP036349">
    <property type="protein sequence ID" value="QDV75074.1"/>
    <property type="molecule type" value="Genomic_DNA"/>
</dbReference>
<feature type="chain" id="PRO_5021960502" description="Dockerin domain-containing protein" evidence="1">
    <location>
        <begin position="24"/>
        <end position="605"/>
    </location>
</feature>
<protein>
    <recommendedName>
        <fullName evidence="4">Dockerin domain-containing protein</fullName>
    </recommendedName>
</protein>
<keyword evidence="3" id="KW-1185">Reference proteome</keyword>
<proteinExistence type="predicted"/>
<evidence type="ECO:0000256" key="1">
    <source>
        <dbReference type="SAM" id="SignalP"/>
    </source>
</evidence>
<name>A0A518KB93_9BACT</name>
<dbReference type="GO" id="GO:0000272">
    <property type="term" value="P:polysaccharide catabolic process"/>
    <property type="evidence" value="ECO:0007669"/>
    <property type="project" value="InterPro"/>
</dbReference>
<evidence type="ECO:0000313" key="3">
    <source>
        <dbReference type="Proteomes" id="UP000316426"/>
    </source>
</evidence>
<dbReference type="AlphaFoldDB" id="A0A518KB93"/>
<dbReference type="SUPFAM" id="SSF63446">
    <property type="entry name" value="Type I dockerin domain"/>
    <property type="match status" value="2"/>
</dbReference>
<accession>A0A518KB93</accession>
<dbReference type="PROSITE" id="PS00018">
    <property type="entry name" value="EF_HAND_1"/>
    <property type="match status" value="2"/>
</dbReference>
<dbReference type="Gene3D" id="1.10.1330.10">
    <property type="entry name" value="Dockerin domain"/>
    <property type="match status" value="2"/>
</dbReference>
<dbReference type="Proteomes" id="UP000316426">
    <property type="component" value="Chromosome"/>
</dbReference>
<organism evidence="2 3">
    <name type="scientific">Botrimarina mediterranea</name>
    <dbReference type="NCBI Taxonomy" id="2528022"/>
    <lineage>
        <taxon>Bacteria</taxon>
        <taxon>Pseudomonadati</taxon>
        <taxon>Planctomycetota</taxon>
        <taxon>Planctomycetia</taxon>
        <taxon>Pirellulales</taxon>
        <taxon>Lacipirellulaceae</taxon>
        <taxon>Botrimarina</taxon>
    </lineage>
</organism>
<dbReference type="RefSeq" id="WP_145114050.1">
    <property type="nucleotide sequence ID" value="NZ_CP036349.1"/>
</dbReference>
<gene>
    <name evidence="2" type="ORF">Spa11_32830</name>
</gene>
<feature type="signal peptide" evidence="1">
    <location>
        <begin position="1"/>
        <end position="23"/>
    </location>
</feature>
<reference evidence="2 3" key="1">
    <citation type="submission" date="2019-02" db="EMBL/GenBank/DDBJ databases">
        <title>Deep-cultivation of Planctomycetes and their phenomic and genomic characterization uncovers novel biology.</title>
        <authorList>
            <person name="Wiegand S."/>
            <person name="Jogler M."/>
            <person name="Boedeker C."/>
            <person name="Pinto D."/>
            <person name="Vollmers J."/>
            <person name="Rivas-Marin E."/>
            <person name="Kohn T."/>
            <person name="Peeters S.H."/>
            <person name="Heuer A."/>
            <person name="Rast P."/>
            <person name="Oberbeckmann S."/>
            <person name="Bunk B."/>
            <person name="Jeske O."/>
            <person name="Meyerdierks A."/>
            <person name="Storesund J.E."/>
            <person name="Kallscheuer N."/>
            <person name="Luecker S."/>
            <person name="Lage O.M."/>
            <person name="Pohl T."/>
            <person name="Merkel B.J."/>
            <person name="Hornburger P."/>
            <person name="Mueller R.-W."/>
            <person name="Bruemmer F."/>
            <person name="Labrenz M."/>
            <person name="Spormann A.M."/>
            <person name="Op den Camp H."/>
            <person name="Overmann J."/>
            <person name="Amann R."/>
            <person name="Jetten M.S.M."/>
            <person name="Mascher T."/>
            <person name="Medema M.H."/>
            <person name="Devos D.P."/>
            <person name="Kaster A.-K."/>
            <person name="Ovreas L."/>
            <person name="Rohde M."/>
            <person name="Galperin M.Y."/>
            <person name="Jogler C."/>
        </authorList>
    </citation>
    <scope>NUCLEOTIDE SEQUENCE [LARGE SCALE GENOMIC DNA]</scope>
    <source>
        <strain evidence="2 3">Spa11</strain>
    </source>
</reference>
<dbReference type="InterPro" id="IPR036439">
    <property type="entry name" value="Dockerin_dom_sf"/>
</dbReference>
<dbReference type="InterPro" id="IPR018247">
    <property type="entry name" value="EF_Hand_1_Ca_BS"/>
</dbReference>
<keyword evidence="1" id="KW-0732">Signal</keyword>